<name>A0AAV4SQF6_9ARAC</name>
<sequence>MVCSKRISVPQAQQFVSVHGNDTMVSLPPVSNPATPRGVNGEDSSRVLACPPKWSAAKEYLFPRHNISVSVHGKDTMVSLPPVSNPATPWVVNGKNSSRVLAVIQNTGGRSSRNLLICMGRNDSGSIKPDPFLFAAKTFYVCLDIGTEMD</sequence>
<accession>A0AAV4SQF6</accession>
<evidence type="ECO:0000313" key="2">
    <source>
        <dbReference type="Proteomes" id="UP001054837"/>
    </source>
</evidence>
<reference evidence="1 2" key="1">
    <citation type="submission" date="2021-06" db="EMBL/GenBank/DDBJ databases">
        <title>Caerostris darwini draft genome.</title>
        <authorList>
            <person name="Kono N."/>
            <person name="Arakawa K."/>
        </authorList>
    </citation>
    <scope>NUCLEOTIDE SEQUENCE [LARGE SCALE GENOMIC DNA]</scope>
</reference>
<proteinExistence type="predicted"/>
<organism evidence="1 2">
    <name type="scientific">Caerostris darwini</name>
    <dbReference type="NCBI Taxonomy" id="1538125"/>
    <lineage>
        <taxon>Eukaryota</taxon>
        <taxon>Metazoa</taxon>
        <taxon>Ecdysozoa</taxon>
        <taxon>Arthropoda</taxon>
        <taxon>Chelicerata</taxon>
        <taxon>Arachnida</taxon>
        <taxon>Araneae</taxon>
        <taxon>Araneomorphae</taxon>
        <taxon>Entelegynae</taxon>
        <taxon>Araneoidea</taxon>
        <taxon>Araneidae</taxon>
        <taxon>Caerostris</taxon>
    </lineage>
</organism>
<dbReference type="Proteomes" id="UP001054837">
    <property type="component" value="Unassembled WGS sequence"/>
</dbReference>
<dbReference type="EMBL" id="BPLQ01008222">
    <property type="protein sequence ID" value="GIY35995.1"/>
    <property type="molecule type" value="Genomic_DNA"/>
</dbReference>
<gene>
    <name evidence="1" type="ORF">CDAR_436761</name>
</gene>
<protein>
    <submittedName>
        <fullName evidence="1">Uncharacterized protein</fullName>
    </submittedName>
</protein>
<evidence type="ECO:0000313" key="1">
    <source>
        <dbReference type="EMBL" id="GIY35995.1"/>
    </source>
</evidence>
<dbReference type="AlphaFoldDB" id="A0AAV4SQF6"/>
<comment type="caution">
    <text evidence="1">The sequence shown here is derived from an EMBL/GenBank/DDBJ whole genome shotgun (WGS) entry which is preliminary data.</text>
</comment>
<keyword evidence="2" id="KW-1185">Reference proteome</keyword>